<sequence>DALDSNIRRNDGKRRILSIIADKLPYNIIKEKLSVSIGKNINVLK</sequence>
<evidence type="ECO:0000313" key="2">
    <source>
        <dbReference type="Proteomes" id="UP000789702"/>
    </source>
</evidence>
<reference evidence="1" key="1">
    <citation type="submission" date="2021-06" db="EMBL/GenBank/DDBJ databases">
        <authorList>
            <person name="Kallberg Y."/>
            <person name="Tangrot J."/>
            <person name="Rosling A."/>
        </authorList>
    </citation>
    <scope>NUCLEOTIDE SEQUENCE</scope>
    <source>
        <strain evidence="1">IL203A</strain>
    </source>
</reference>
<feature type="non-terminal residue" evidence="1">
    <location>
        <position position="1"/>
    </location>
</feature>
<keyword evidence="2" id="KW-1185">Reference proteome</keyword>
<gene>
    <name evidence="1" type="ORF">DHETER_LOCUS6489</name>
</gene>
<evidence type="ECO:0000313" key="1">
    <source>
        <dbReference type="EMBL" id="CAG8581503.1"/>
    </source>
</evidence>
<comment type="caution">
    <text evidence="1">The sequence shown here is derived from an EMBL/GenBank/DDBJ whole genome shotgun (WGS) entry which is preliminary data.</text>
</comment>
<name>A0ACA9MCX5_9GLOM</name>
<organism evidence="1 2">
    <name type="scientific">Dentiscutata heterogama</name>
    <dbReference type="NCBI Taxonomy" id="1316150"/>
    <lineage>
        <taxon>Eukaryota</taxon>
        <taxon>Fungi</taxon>
        <taxon>Fungi incertae sedis</taxon>
        <taxon>Mucoromycota</taxon>
        <taxon>Glomeromycotina</taxon>
        <taxon>Glomeromycetes</taxon>
        <taxon>Diversisporales</taxon>
        <taxon>Gigasporaceae</taxon>
        <taxon>Dentiscutata</taxon>
    </lineage>
</organism>
<protein>
    <submittedName>
        <fullName evidence="1">11668_t:CDS:1</fullName>
    </submittedName>
</protein>
<dbReference type="EMBL" id="CAJVPU010008213">
    <property type="protein sequence ID" value="CAG8581503.1"/>
    <property type="molecule type" value="Genomic_DNA"/>
</dbReference>
<proteinExistence type="predicted"/>
<dbReference type="Proteomes" id="UP000789702">
    <property type="component" value="Unassembled WGS sequence"/>
</dbReference>
<accession>A0ACA9MCX5</accession>